<dbReference type="RefSeq" id="WP_184727499.1">
    <property type="nucleotide sequence ID" value="NZ_JACHIW010000001.1"/>
</dbReference>
<dbReference type="EMBL" id="JACHIW010000001">
    <property type="protein sequence ID" value="MBB5156340.1"/>
    <property type="molecule type" value="Genomic_DNA"/>
</dbReference>
<dbReference type="Proteomes" id="UP000584374">
    <property type="component" value="Unassembled WGS sequence"/>
</dbReference>
<accession>A0A840Q932</accession>
<reference evidence="1 2" key="1">
    <citation type="submission" date="2020-08" db="EMBL/GenBank/DDBJ databases">
        <title>Sequencing the genomes of 1000 actinobacteria strains.</title>
        <authorList>
            <person name="Klenk H.-P."/>
        </authorList>
    </citation>
    <scope>NUCLEOTIDE SEQUENCE [LARGE SCALE GENOMIC DNA]</scope>
    <source>
        <strain evidence="1 2">DSM 45584</strain>
    </source>
</reference>
<gene>
    <name evidence="1" type="ORF">BJ970_003874</name>
</gene>
<comment type="caution">
    <text evidence="1">The sequence shown here is derived from an EMBL/GenBank/DDBJ whole genome shotgun (WGS) entry which is preliminary data.</text>
</comment>
<organism evidence="1 2">
    <name type="scientific">Saccharopolyspora phatthalungensis</name>
    <dbReference type="NCBI Taxonomy" id="664693"/>
    <lineage>
        <taxon>Bacteria</taxon>
        <taxon>Bacillati</taxon>
        <taxon>Actinomycetota</taxon>
        <taxon>Actinomycetes</taxon>
        <taxon>Pseudonocardiales</taxon>
        <taxon>Pseudonocardiaceae</taxon>
        <taxon>Saccharopolyspora</taxon>
    </lineage>
</organism>
<evidence type="ECO:0000313" key="2">
    <source>
        <dbReference type="Proteomes" id="UP000584374"/>
    </source>
</evidence>
<keyword evidence="2" id="KW-1185">Reference proteome</keyword>
<sequence>MIAEGRFRVVSPGGLDLSDAVEWRRQTRYGAIMEDLTGSDNPILSSTIVLRRPD</sequence>
<name>A0A840Q932_9PSEU</name>
<protein>
    <submittedName>
        <fullName evidence="1">Uncharacterized protein</fullName>
    </submittedName>
</protein>
<evidence type="ECO:0000313" key="1">
    <source>
        <dbReference type="EMBL" id="MBB5156340.1"/>
    </source>
</evidence>
<proteinExistence type="predicted"/>
<dbReference type="AlphaFoldDB" id="A0A840Q932"/>